<name>A0A926JVA8_9FLAO</name>
<dbReference type="EMBL" id="JACVDC010000098">
    <property type="protein sequence ID" value="MBC9798240.1"/>
    <property type="molecule type" value="Genomic_DNA"/>
</dbReference>
<dbReference type="Gene3D" id="1.10.10.10">
    <property type="entry name" value="Winged helix-like DNA-binding domain superfamily/Winged helix DNA-binding domain"/>
    <property type="match status" value="1"/>
</dbReference>
<keyword evidence="2" id="KW-1185">Reference proteome</keyword>
<reference evidence="1 2" key="1">
    <citation type="submission" date="2020-09" db="EMBL/GenBank/DDBJ databases">
        <title>Sinomicrobium weinanense sp. nov., a halophilic bacteria isolated from saline-alkali soil.</title>
        <authorList>
            <person name="Wu P."/>
            <person name="Ren H."/>
            <person name="Mei Y."/>
            <person name="Liang Y."/>
            <person name="Chen Z."/>
        </authorList>
    </citation>
    <scope>NUCLEOTIDE SEQUENCE [LARGE SCALE GENOMIC DNA]</scope>
    <source>
        <strain evidence="1 2">FJxs</strain>
    </source>
</reference>
<dbReference type="AlphaFoldDB" id="A0A926JVA8"/>
<proteinExistence type="predicted"/>
<gene>
    <name evidence="1" type="ORF">IBL28_19890</name>
</gene>
<protein>
    <submittedName>
        <fullName evidence="1">Winged helix-turn-helix transcriptional regulator</fullName>
    </submittedName>
</protein>
<evidence type="ECO:0000313" key="2">
    <source>
        <dbReference type="Proteomes" id="UP000653730"/>
    </source>
</evidence>
<evidence type="ECO:0000313" key="1">
    <source>
        <dbReference type="EMBL" id="MBC9798240.1"/>
    </source>
</evidence>
<accession>A0A926JVA8</accession>
<comment type="caution">
    <text evidence="1">The sequence shown here is derived from an EMBL/GenBank/DDBJ whole genome shotgun (WGS) entry which is preliminary data.</text>
</comment>
<dbReference type="Pfam" id="PF13412">
    <property type="entry name" value="HTH_24"/>
    <property type="match status" value="1"/>
</dbReference>
<sequence>MGGAIESLTERQVEILELIKENNKIAYREVAQRLEINNSAVQAHFDTLKEKDIIERIGDTRGYWKILKR</sequence>
<dbReference type="InterPro" id="IPR036388">
    <property type="entry name" value="WH-like_DNA-bd_sf"/>
</dbReference>
<dbReference type="Proteomes" id="UP000653730">
    <property type="component" value="Unassembled WGS sequence"/>
</dbReference>
<dbReference type="RefSeq" id="WP_187967371.1">
    <property type="nucleotide sequence ID" value="NZ_JACVDC010000098.1"/>
</dbReference>
<dbReference type="SUPFAM" id="SSF46785">
    <property type="entry name" value="Winged helix' DNA-binding domain"/>
    <property type="match status" value="1"/>
</dbReference>
<dbReference type="InterPro" id="IPR036390">
    <property type="entry name" value="WH_DNA-bd_sf"/>
</dbReference>
<organism evidence="1 2">
    <name type="scientific">Sinomicrobium weinanense</name>
    <dbReference type="NCBI Taxonomy" id="2842200"/>
    <lineage>
        <taxon>Bacteria</taxon>
        <taxon>Pseudomonadati</taxon>
        <taxon>Bacteroidota</taxon>
        <taxon>Flavobacteriia</taxon>
        <taxon>Flavobacteriales</taxon>
        <taxon>Flavobacteriaceae</taxon>
        <taxon>Sinomicrobium</taxon>
    </lineage>
</organism>